<protein>
    <submittedName>
        <fullName evidence="4">Stage V sporulation protein R</fullName>
    </submittedName>
</protein>
<dbReference type="InterPro" id="IPR057008">
    <property type="entry name" value="SpoVR-like_C"/>
</dbReference>
<feature type="region of interest" description="Disordered" evidence="1">
    <location>
        <begin position="175"/>
        <end position="210"/>
    </location>
</feature>
<dbReference type="InterPro" id="IPR056174">
    <property type="entry name" value="SpoVR_N"/>
</dbReference>
<comment type="caution">
    <text evidence="4">The sequence shown here is derived from an EMBL/GenBank/DDBJ whole genome shotgun (WGS) entry which is preliminary data.</text>
</comment>
<accession>A0A0A2WWG3</accession>
<dbReference type="Pfam" id="PF24755">
    <property type="entry name" value="SpoVR_C"/>
    <property type="match status" value="1"/>
</dbReference>
<dbReference type="InterPro" id="IPR007390">
    <property type="entry name" value="Spore_V_R"/>
</dbReference>
<dbReference type="Pfam" id="PF04293">
    <property type="entry name" value="SpoVR"/>
    <property type="match status" value="1"/>
</dbReference>
<dbReference type="PANTHER" id="PTHR30029:SF2">
    <property type="entry name" value="STAGE V SPORULATION PROTEIN R"/>
    <property type="match status" value="1"/>
</dbReference>
<keyword evidence="5" id="KW-1185">Reference proteome</keyword>
<dbReference type="PATRIC" id="fig|276.5.peg.15"/>
<evidence type="ECO:0000256" key="1">
    <source>
        <dbReference type="SAM" id="MobiDB-lite"/>
    </source>
</evidence>
<dbReference type="RefSeq" id="WP_038060238.1">
    <property type="nucleotide sequence ID" value="NZ_JPSL02000039.1"/>
</dbReference>
<dbReference type="Proteomes" id="UP000030364">
    <property type="component" value="Unassembled WGS sequence"/>
</dbReference>
<evidence type="ECO:0000313" key="4">
    <source>
        <dbReference type="EMBL" id="KGQ23117.1"/>
    </source>
</evidence>
<dbReference type="AlphaFoldDB" id="A0A0A2WWG3"/>
<name>A0A0A2WWG3_THEFI</name>
<organism evidence="4 5">
    <name type="scientific">Thermus filiformis</name>
    <dbReference type="NCBI Taxonomy" id="276"/>
    <lineage>
        <taxon>Bacteria</taxon>
        <taxon>Thermotogati</taxon>
        <taxon>Deinococcota</taxon>
        <taxon>Deinococci</taxon>
        <taxon>Thermales</taxon>
        <taxon>Thermaceae</taxon>
        <taxon>Thermus</taxon>
    </lineage>
</organism>
<dbReference type="STRING" id="276.THFILI_07180"/>
<dbReference type="EMBL" id="JPSL02000039">
    <property type="protein sequence ID" value="KGQ23117.1"/>
    <property type="molecule type" value="Genomic_DNA"/>
</dbReference>
<evidence type="ECO:0000259" key="2">
    <source>
        <dbReference type="Pfam" id="PF04293"/>
    </source>
</evidence>
<evidence type="ECO:0000313" key="5">
    <source>
        <dbReference type="Proteomes" id="UP000030364"/>
    </source>
</evidence>
<gene>
    <name evidence="4" type="ORF">THFILI_07180</name>
</gene>
<feature type="domain" description="SpoVR-like C-terminal" evidence="3">
    <location>
        <begin position="396"/>
        <end position="442"/>
    </location>
</feature>
<proteinExistence type="predicted"/>
<reference evidence="4 5" key="1">
    <citation type="journal article" date="2015" name="Genome Announc.">
        <title>Draft Genome Sequence of the Thermophile Thermus filiformis ATCC 43280, Producer of Carotenoid-(Di)glucoside-Branched Fatty Acid (Di)esters and Source of Hyperthermostable Enzymes of Biotechnological Interest.</title>
        <authorList>
            <person name="Mandelli F."/>
            <person name="Oliveira Ramires B."/>
            <person name="Couger M.B."/>
            <person name="Paixao D.A."/>
            <person name="Camilo C.M."/>
            <person name="Polikarpov I."/>
            <person name="Prade R."/>
            <person name="Riano-Pachon D.M."/>
            <person name="Squina F.M."/>
        </authorList>
    </citation>
    <scope>NUCLEOTIDE SEQUENCE [LARGE SCALE GENOMIC DNA]</scope>
    <source>
        <strain evidence="4 5">ATCC 43280</strain>
    </source>
</reference>
<feature type="domain" description="SpoVR protein-like N-terminal" evidence="2">
    <location>
        <begin position="3"/>
        <end position="365"/>
    </location>
</feature>
<dbReference type="PANTHER" id="PTHR30029">
    <property type="entry name" value="STAGE V SPORULATION PROTEIN R"/>
    <property type="match status" value="1"/>
</dbReference>
<sequence>MNLWDWAERLRARAEEAGLSFPPVVFEEVDAEEMAMLAAYGGFPRRYPHWRWGSEYLRYRELYRYGLGRIYELVVNTEPVYAYLLKGNTPLAQKLVMAHVYAHADFFRNNLAFRPIPKDMLNEMAHHAAYVERAMERHGARAVEEFLDLALSLENLIDPHAPYIRRLEKEAPPPQGRLRVRPYLEPYVNPPPEPPREAEEGASPRPLPPRPTRDLLGFLARHAPLAPWQRALLEIVREESLYYAPQAATKVMNEGWATFWHTRLLLPLLDPEEALEFAELQAGLLAPQGFNPYRLGYLLFQEIEERWDKGRFGEEYDRLPLGERLRYERPRGEGRAKLFQVRTVYTDLGFLEEFLTPEFALRRGLIAPKDLDRFQEAKRHLLFRLTNAGYPIVWLLDANYKNRGELLLEHAYEGVGLDLRRTQAVLANLHRLWGRPVHLRTVLKGKPALLTYDGEHRLGTP</sequence>
<dbReference type="OrthoDB" id="9784270at2"/>
<evidence type="ECO:0000259" key="3">
    <source>
        <dbReference type="Pfam" id="PF24755"/>
    </source>
</evidence>